<dbReference type="EMBL" id="JAPDRL010000024">
    <property type="protein sequence ID" value="KAJ9665855.1"/>
    <property type="molecule type" value="Genomic_DNA"/>
</dbReference>
<feature type="compositionally biased region" description="Polar residues" evidence="2">
    <location>
        <begin position="105"/>
        <end position="116"/>
    </location>
</feature>
<dbReference type="SUPFAM" id="SSF54928">
    <property type="entry name" value="RNA-binding domain, RBD"/>
    <property type="match status" value="2"/>
</dbReference>
<evidence type="ECO:0000256" key="2">
    <source>
        <dbReference type="SAM" id="MobiDB-lite"/>
    </source>
</evidence>
<dbReference type="InterPro" id="IPR035979">
    <property type="entry name" value="RBD_domain_sf"/>
</dbReference>
<feature type="compositionally biased region" description="Low complexity" evidence="2">
    <location>
        <begin position="145"/>
        <end position="156"/>
    </location>
</feature>
<accession>A0ABQ9NTZ4</accession>
<comment type="caution">
    <text evidence="4">The sequence shown here is derived from an EMBL/GenBank/DDBJ whole genome shotgun (WGS) entry which is preliminary data.</text>
</comment>
<dbReference type="SMART" id="SM00360">
    <property type="entry name" value="RRM"/>
    <property type="match status" value="1"/>
</dbReference>
<gene>
    <name evidence="4" type="ORF">H2201_003979</name>
</gene>
<feature type="region of interest" description="Disordered" evidence="2">
    <location>
        <begin position="100"/>
        <end position="194"/>
    </location>
</feature>
<feature type="region of interest" description="Disordered" evidence="2">
    <location>
        <begin position="1"/>
        <end position="32"/>
    </location>
</feature>
<organism evidence="4 5">
    <name type="scientific">Coniosporium apollinis</name>
    <dbReference type="NCBI Taxonomy" id="61459"/>
    <lineage>
        <taxon>Eukaryota</taxon>
        <taxon>Fungi</taxon>
        <taxon>Dikarya</taxon>
        <taxon>Ascomycota</taxon>
        <taxon>Pezizomycotina</taxon>
        <taxon>Dothideomycetes</taxon>
        <taxon>Dothideomycetes incertae sedis</taxon>
        <taxon>Coniosporium</taxon>
    </lineage>
</organism>
<feature type="domain" description="RRM" evidence="3">
    <location>
        <begin position="322"/>
        <end position="401"/>
    </location>
</feature>
<sequence length="522" mass="56120">MSFTPKTPASSGGGAGNTHRAEGSKTKPTPRTATHLMAMTGEPSPASTYGETVVGGDSVPATPLSENGTDVTSGLNDGLHKMTMNDAVTAVGEVQTRHPIYGLGHSTNHLSGSSPAQLGHMVDPRPSRPFVLQSTAGGEPDDPFTTRSTTSAPTSTVDAQSTTSGSDDNDAVDQPGGAALPAQQPPITPNARRLTEPLSPENAQAIFLPDCCVFVAKYGHSPPFRSAAHKTVNSLPTKMSDEELGDEVTRVFKQFGDCYVKIKRDARSMPHAFVQYTGLRDHAVYRAEERKAPRMGDTFHHLPGPVPFHAPAWFDPSIHDPRGVFVGDLPHTVKEHELLRPFLTFGRIETIRLRLRPGGGFSSYAYIMYFRPQDAMRAVRSLRNRLLIGNNRLVRVEFKRRDRQDIPSYSALFAQFMSASREMGIPPPGYPMGASNMYVPGAGAAPYTGSSIFPGTPLYHLSTMPQAATGMSISLPNQGMTAQNMSALANVAHVPNSGHMVPNGSNGNQWVTGSFAAHHQTQ</sequence>
<dbReference type="CDD" id="cd00590">
    <property type="entry name" value="RRM_SF"/>
    <property type="match status" value="1"/>
</dbReference>
<evidence type="ECO:0000256" key="1">
    <source>
        <dbReference type="PROSITE-ProRule" id="PRU00176"/>
    </source>
</evidence>
<dbReference type="InterPro" id="IPR050907">
    <property type="entry name" value="SRSF"/>
</dbReference>
<keyword evidence="5" id="KW-1185">Reference proteome</keyword>
<evidence type="ECO:0000259" key="3">
    <source>
        <dbReference type="PROSITE" id="PS50102"/>
    </source>
</evidence>
<feature type="compositionally biased region" description="Polar residues" evidence="2">
    <location>
        <begin position="1"/>
        <end position="10"/>
    </location>
</feature>
<feature type="compositionally biased region" description="Polar residues" evidence="2">
    <location>
        <begin position="157"/>
        <end position="166"/>
    </location>
</feature>
<dbReference type="Proteomes" id="UP001172684">
    <property type="component" value="Unassembled WGS sequence"/>
</dbReference>
<keyword evidence="1" id="KW-0694">RNA-binding</keyword>
<proteinExistence type="predicted"/>
<reference evidence="4" key="1">
    <citation type="submission" date="2022-10" db="EMBL/GenBank/DDBJ databases">
        <title>Culturing micro-colonial fungi from biological soil crusts in the Mojave desert and describing Neophaeococcomyces mojavensis, and introducing the new genera and species Taxawa tesnikishii.</title>
        <authorList>
            <person name="Kurbessoian T."/>
            <person name="Stajich J.E."/>
        </authorList>
    </citation>
    <scope>NUCLEOTIDE SEQUENCE</scope>
    <source>
        <strain evidence="4">TK_1</strain>
    </source>
</reference>
<dbReference type="InterPro" id="IPR012677">
    <property type="entry name" value="Nucleotide-bd_a/b_plait_sf"/>
</dbReference>
<evidence type="ECO:0000313" key="4">
    <source>
        <dbReference type="EMBL" id="KAJ9665855.1"/>
    </source>
</evidence>
<evidence type="ECO:0000313" key="5">
    <source>
        <dbReference type="Proteomes" id="UP001172684"/>
    </source>
</evidence>
<protein>
    <recommendedName>
        <fullName evidence="3">RRM domain-containing protein</fullName>
    </recommendedName>
</protein>
<dbReference type="Pfam" id="PF00076">
    <property type="entry name" value="RRM_1"/>
    <property type="match status" value="1"/>
</dbReference>
<dbReference type="InterPro" id="IPR000504">
    <property type="entry name" value="RRM_dom"/>
</dbReference>
<dbReference type="PROSITE" id="PS50102">
    <property type="entry name" value="RRM"/>
    <property type="match status" value="1"/>
</dbReference>
<name>A0ABQ9NTZ4_9PEZI</name>
<dbReference type="Gene3D" id="3.30.70.330">
    <property type="match status" value="1"/>
</dbReference>
<dbReference type="PANTHER" id="PTHR23147">
    <property type="entry name" value="SERINE/ARGININE RICH SPLICING FACTOR"/>
    <property type="match status" value="1"/>
</dbReference>